<keyword evidence="1" id="KW-0812">Transmembrane</keyword>
<dbReference type="Proteomes" id="UP000223606">
    <property type="component" value="Chromosome 1"/>
</dbReference>
<dbReference type="GO" id="GO:0032259">
    <property type="term" value="P:methylation"/>
    <property type="evidence" value="ECO:0007669"/>
    <property type="project" value="UniProtKB-KW"/>
</dbReference>
<organism evidence="2 3">
    <name type="scientific">Hartmannibacter diazotrophicus</name>
    <dbReference type="NCBI Taxonomy" id="1482074"/>
    <lineage>
        <taxon>Bacteria</taxon>
        <taxon>Pseudomonadati</taxon>
        <taxon>Pseudomonadota</taxon>
        <taxon>Alphaproteobacteria</taxon>
        <taxon>Hyphomicrobiales</taxon>
        <taxon>Pleomorphomonadaceae</taxon>
        <taxon>Hartmannibacter</taxon>
    </lineage>
</organism>
<evidence type="ECO:0000313" key="3">
    <source>
        <dbReference type="Proteomes" id="UP000223606"/>
    </source>
</evidence>
<gene>
    <name evidence="2" type="ORF">HDIA_1052</name>
</gene>
<proteinExistence type="predicted"/>
<sequence>MTVSRTSFVGLDAVTAPPLTERRSQALAGAEQCLICAAGSGPAGLLSPLYPSMKDHEYGIERASGYFRCDDCGFVMQVPRVPAAEIPALYPDDYQSYSRPKKSLFGAMKRMLVSRDARTAIELAGNNAPRILEIGCGNGALLERILAINPKASVCGIDIKDLGLAANPDIEFHLGQLEDVDLADASFDLIYCSNLIEHVADPVGFLLRIKTLLRPNGKAMIITPNHLSLDRYVFGRRWGGYHFPRHLTLFDHRNVKTAMALSGFDVERIAGSYAWWAISVGNCLFSQSARRKRGMMFAGISLLFLPFDLLANLLRPHGSMTIVAKRPS</sequence>
<name>A0A2C9D2Y8_9HYPH</name>
<evidence type="ECO:0000313" key="2">
    <source>
        <dbReference type="EMBL" id="SON54593.1"/>
    </source>
</evidence>
<keyword evidence="3" id="KW-1185">Reference proteome</keyword>
<dbReference type="AlphaFoldDB" id="A0A2C9D2Y8"/>
<dbReference type="SUPFAM" id="SSF53335">
    <property type="entry name" value="S-adenosyl-L-methionine-dependent methyltransferases"/>
    <property type="match status" value="1"/>
</dbReference>
<dbReference type="EC" id="2.1.1.-" evidence="2"/>
<protein>
    <submittedName>
        <fullName evidence="2">Putative S-adenosylmethionine-dependent methyltransferase/MSMEI_2290</fullName>
        <ecNumber evidence="2">2.1.1.-</ecNumber>
    </submittedName>
</protein>
<keyword evidence="1" id="KW-0472">Membrane</keyword>
<dbReference type="PANTHER" id="PTHR43861">
    <property type="entry name" value="TRANS-ACONITATE 2-METHYLTRANSFERASE-RELATED"/>
    <property type="match status" value="1"/>
</dbReference>
<dbReference type="CDD" id="cd02440">
    <property type="entry name" value="AdoMet_MTases"/>
    <property type="match status" value="1"/>
</dbReference>
<keyword evidence="2" id="KW-0489">Methyltransferase</keyword>
<dbReference type="KEGG" id="hdi:HDIA_1052"/>
<accession>A0A2C9D2Y8</accession>
<reference evidence="3" key="1">
    <citation type="submission" date="2017-09" db="EMBL/GenBank/DDBJ databases">
        <title>Genome sequence of Nannocystis excedens DSM 71.</title>
        <authorList>
            <person name="Blom J."/>
        </authorList>
    </citation>
    <scope>NUCLEOTIDE SEQUENCE [LARGE SCALE GENOMIC DNA]</scope>
    <source>
        <strain evidence="3">type strain: E19</strain>
    </source>
</reference>
<feature type="transmembrane region" description="Helical" evidence="1">
    <location>
        <begin position="294"/>
        <end position="314"/>
    </location>
</feature>
<dbReference type="Pfam" id="PF13489">
    <property type="entry name" value="Methyltransf_23"/>
    <property type="match status" value="1"/>
</dbReference>
<dbReference type="EMBL" id="LT960614">
    <property type="protein sequence ID" value="SON54593.1"/>
    <property type="molecule type" value="Genomic_DNA"/>
</dbReference>
<keyword evidence="2" id="KW-0808">Transferase</keyword>
<dbReference type="GO" id="GO:0008168">
    <property type="term" value="F:methyltransferase activity"/>
    <property type="evidence" value="ECO:0007669"/>
    <property type="project" value="UniProtKB-KW"/>
</dbReference>
<evidence type="ECO:0000256" key="1">
    <source>
        <dbReference type="SAM" id="Phobius"/>
    </source>
</evidence>
<keyword evidence="1" id="KW-1133">Transmembrane helix</keyword>
<dbReference type="InterPro" id="IPR029063">
    <property type="entry name" value="SAM-dependent_MTases_sf"/>
</dbReference>
<dbReference type="Gene3D" id="3.40.50.150">
    <property type="entry name" value="Vaccinia Virus protein VP39"/>
    <property type="match status" value="1"/>
</dbReference>